<feature type="compositionally biased region" description="Polar residues" evidence="8">
    <location>
        <begin position="1"/>
        <end position="13"/>
    </location>
</feature>
<dbReference type="SUPFAM" id="SSF49785">
    <property type="entry name" value="Galactose-binding domain-like"/>
    <property type="match status" value="1"/>
</dbReference>
<evidence type="ECO:0000256" key="3">
    <source>
        <dbReference type="ARBA" id="ARBA00022670"/>
    </source>
</evidence>
<keyword evidence="6" id="KW-1015">Disulfide bond</keyword>
<dbReference type="PROSITE" id="PS50240">
    <property type="entry name" value="TRYPSIN_DOM"/>
    <property type="match status" value="1"/>
</dbReference>
<dbReference type="InterPro" id="IPR050127">
    <property type="entry name" value="Serine_Proteases_S1"/>
</dbReference>
<dbReference type="InterPro" id="IPR000421">
    <property type="entry name" value="FA58C"/>
</dbReference>
<evidence type="ECO:0000313" key="11">
    <source>
        <dbReference type="EMBL" id="WAQ96772.1"/>
    </source>
</evidence>
<keyword evidence="3 7" id="KW-0645">Protease</keyword>
<dbReference type="InterPro" id="IPR008979">
    <property type="entry name" value="Galactose-bd-like_sf"/>
</dbReference>
<dbReference type="Gene3D" id="2.40.10.10">
    <property type="entry name" value="Trypsin-like serine proteases"/>
    <property type="match status" value="1"/>
</dbReference>
<dbReference type="InterPro" id="IPR043504">
    <property type="entry name" value="Peptidase_S1_PA_chymotrypsin"/>
</dbReference>
<evidence type="ECO:0000256" key="6">
    <source>
        <dbReference type="ARBA" id="ARBA00023157"/>
    </source>
</evidence>
<evidence type="ECO:0000256" key="7">
    <source>
        <dbReference type="RuleBase" id="RU363034"/>
    </source>
</evidence>
<keyword evidence="4 7" id="KW-0378">Hydrolase</keyword>
<keyword evidence="5 7" id="KW-0720">Serine protease</keyword>
<evidence type="ECO:0000313" key="12">
    <source>
        <dbReference type="Proteomes" id="UP001164746"/>
    </source>
</evidence>
<dbReference type="PANTHER" id="PTHR24264:SF65">
    <property type="entry name" value="SRCR DOMAIN-CONTAINING PROTEIN"/>
    <property type="match status" value="1"/>
</dbReference>
<dbReference type="PRINTS" id="PR00722">
    <property type="entry name" value="CHYMOTRYPSIN"/>
</dbReference>
<accession>A0ABY7DGH8</accession>
<dbReference type="InterPro" id="IPR001314">
    <property type="entry name" value="Peptidase_S1A"/>
</dbReference>
<dbReference type="PROSITE" id="PS00135">
    <property type="entry name" value="TRYPSIN_SER"/>
    <property type="match status" value="1"/>
</dbReference>
<dbReference type="InterPro" id="IPR033116">
    <property type="entry name" value="TRYPSIN_SER"/>
</dbReference>
<dbReference type="EMBL" id="CP111013">
    <property type="protein sequence ID" value="WAQ96772.1"/>
    <property type="molecule type" value="Genomic_DNA"/>
</dbReference>
<reference evidence="11" key="1">
    <citation type="submission" date="2022-11" db="EMBL/GenBank/DDBJ databases">
        <title>Centuries of genome instability and evolution in soft-shell clam transmissible cancer (bioRxiv).</title>
        <authorList>
            <person name="Hart S.F.M."/>
            <person name="Yonemitsu M.A."/>
            <person name="Giersch R.M."/>
            <person name="Beal B.F."/>
            <person name="Arriagada G."/>
            <person name="Davis B.W."/>
            <person name="Ostrander E.A."/>
            <person name="Goff S.P."/>
            <person name="Metzger M.J."/>
        </authorList>
    </citation>
    <scope>NUCLEOTIDE SEQUENCE</scope>
    <source>
        <strain evidence="11">MELC-2E11</strain>
        <tissue evidence="11">Siphon/mantle</tissue>
    </source>
</reference>
<evidence type="ECO:0000256" key="8">
    <source>
        <dbReference type="SAM" id="MobiDB-lite"/>
    </source>
</evidence>
<dbReference type="PANTHER" id="PTHR24264">
    <property type="entry name" value="TRYPSIN-RELATED"/>
    <property type="match status" value="1"/>
</dbReference>
<feature type="domain" description="Peptidase S1" evidence="10">
    <location>
        <begin position="481"/>
        <end position="749"/>
    </location>
</feature>
<dbReference type="Proteomes" id="UP001164746">
    <property type="component" value="Chromosome 2"/>
</dbReference>
<proteinExistence type="predicted"/>
<dbReference type="InterPro" id="IPR032053">
    <property type="entry name" value="Ribosomal_mS34"/>
</dbReference>
<dbReference type="InterPro" id="IPR009003">
    <property type="entry name" value="Peptidase_S1_PA"/>
</dbReference>
<dbReference type="InterPro" id="IPR018114">
    <property type="entry name" value="TRYPSIN_HIS"/>
</dbReference>
<sequence length="751" mass="83280">MNRSVASSSQPVDTSKKKRTACSPTMQDVRLMFELDVENLKTTGGVTREAIYGDCKKIQKCWNRKNGYEKKMGSGYHKGLAFGEKVFRGKNYGVCRIDSGYKFDWILVPKEQEQAIIDSVKSSYPTKETVVPYELSPKSLSQMSRKQCYKAGDASSRQKRSALDGTCSSPLGISRDSINVQVGFTISEENDHPAHGLLFRSPNADDNSYIQLPWRQVSIGQVEFQDPMLITGMVTQDSPSALSRVTHFQIAHSTDCIQFRSVEDRNGQPKEFAGTVFANTTATVMFESVFEARCVRVVPTRRVGHDTAIRFELLGCAPMQCQSTIMPRSDERPGSYLRKFLFDKEKVITSLTISLRGPATEGNVAFMLAYSRTCDFDGGNIVMEDNIPKVFIIPEGEQDVRVTGTSLPLRTQCLGVLTPDPALLTSDEHMLHQSPRMRSVLADDYDVSFEGCDALDPHEPLDSCGKTYVSEHDVHRRRKRVVGGSPILPGEWPWLVSLHFLPGHAFTDRSGLDHLCGGSLINQHWVLTAAHCFSEMMGDGLSVAGNWRVVLGEHVQNLTEGTEQRLEIDTIVVHPQFNDIVLNVTVAMESEILFDIALVRLSRPAQLSDYVNTVCLEPNYTFPDLSDCVTAGWGFIEDDGVGVDIPHHAGLQILPSEVCAARYNMLPANHSARALVAIVDSVLCATASEGRIGTDSCKGDSGGPLVCYHDDHWTQVGVVSFGMECGDPTFPGVYTRVNHYYDWIRDTIDNY</sequence>
<evidence type="ECO:0000256" key="5">
    <source>
        <dbReference type="ARBA" id="ARBA00022825"/>
    </source>
</evidence>
<organism evidence="11 12">
    <name type="scientific">Mya arenaria</name>
    <name type="common">Soft-shell clam</name>
    <dbReference type="NCBI Taxonomy" id="6604"/>
    <lineage>
        <taxon>Eukaryota</taxon>
        <taxon>Metazoa</taxon>
        <taxon>Spiralia</taxon>
        <taxon>Lophotrochozoa</taxon>
        <taxon>Mollusca</taxon>
        <taxon>Bivalvia</taxon>
        <taxon>Autobranchia</taxon>
        <taxon>Heteroconchia</taxon>
        <taxon>Euheterodonta</taxon>
        <taxon>Imparidentia</taxon>
        <taxon>Neoheterodontei</taxon>
        <taxon>Myida</taxon>
        <taxon>Myoidea</taxon>
        <taxon>Myidae</taxon>
        <taxon>Mya</taxon>
    </lineage>
</organism>
<gene>
    <name evidence="11" type="ORF">MAR_029462</name>
</gene>
<dbReference type="SMART" id="SM00020">
    <property type="entry name" value="Tryp_SPc"/>
    <property type="match status" value="1"/>
</dbReference>
<dbReference type="CDD" id="cd00190">
    <property type="entry name" value="Tryp_SPc"/>
    <property type="match status" value="1"/>
</dbReference>
<dbReference type="Gene3D" id="2.60.120.260">
    <property type="entry name" value="Galactose-binding domain-like"/>
    <property type="match status" value="1"/>
</dbReference>
<name>A0ABY7DGH8_MYAAR</name>
<dbReference type="SUPFAM" id="SSF50494">
    <property type="entry name" value="Trypsin-like serine proteases"/>
    <property type="match status" value="1"/>
</dbReference>
<dbReference type="InterPro" id="IPR001254">
    <property type="entry name" value="Trypsin_dom"/>
</dbReference>
<dbReference type="PROSITE" id="PS50022">
    <property type="entry name" value="FA58C_3"/>
    <property type="match status" value="1"/>
</dbReference>
<evidence type="ECO:0000256" key="1">
    <source>
        <dbReference type="ARBA" id="ARBA00004613"/>
    </source>
</evidence>
<feature type="domain" description="F5/8 type C" evidence="9">
    <location>
        <begin position="167"/>
        <end position="316"/>
    </location>
</feature>
<keyword evidence="2" id="KW-0964">Secreted</keyword>
<dbReference type="Pfam" id="PF00089">
    <property type="entry name" value="Trypsin"/>
    <property type="match status" value="1"/>
</dbReference>
<protein>
    <submittedName>
        <fullName evidence="11">KLKB1-like protein</fullName>
    </submittedName>
</protein>
<dbReference type="PROSITE" id="PS00134">
    <property type="entry name" value="TRYPSIN_HIS"/>
    <property type="match status" value="1"/>
</dbReference>
<comment type="subcellular location">
    <subcellularLocation>
        <location evidence="1">Secreted</location>
    </subcellularLocation>
</comment>
<dbReference type="Pfam" id="PF00754">
    <property type="entry name" value="F5_F8_type_C"/>
    <property type="match status" value="1"/>
</dbReference>
<feature type="region of interest" description="Disordered" evidence="8">
    <location>
        <begin position="1"/>
        <end position="21"/>
    </location>
</feature>
<evidence type="ECO:0000259" key="9">
    <source>
        <dbReference type="PROSITE" id="PS50022"/>
    </source>
</evidence>
<keyword evidence="12" id="KW-1185">Reference proteome</keyword>
<dbReference type="Pfam" id="PF16053">
    <property type="entry name" value="MRP-S34"/>
    <property type="match status" value="1"/>
</dbReference>
<evidence type="ECO:0000256" key="4">
    <source>
        <dbReference type="ARBA" id="ARBA00022801"/>
    </source>
</evidence>
<evidence type="ECO:0000256" key="2">
    <source>
        <dbReference type="ARBA" id="ARBA00022525"/>
    </source>
</evidence>
<evidence type="ECO:0000259" key="10">
    <source>
        <dbReference type="PROSITE" id="PS50240"/>
    </source>
</evidence>